<organism evidence="3 4">
    <name type="scientific">Streptomyces paludis</name>
    <dbReference type="NCBI Taxonomy" id="2282738"/>
    <lineage>
        <taxon>Bacteria</taxon>
        <taxon>Bacillati</taxon>
        <taxon>Actinomycetota</taxon>
        <taxon>Actinomycetes</taxon>
        <taxon>Kitasatosporales</taxon>
        <taxon>Streptomycetaceae</taxon>
        <taxon>Streptomyces</taxon>
    </lineage>
</organism>
<dbReference type="RefSeq" id="WP_114660892.1">
    <property type="nucleotide sequence ID" value="NZ_CP031194.1"/>
</dbReference>
<keyword evidence="2" id="KW-0472">Membrane</keyword>
<feature type="region of interest" description="Disordered" evidence="1">
    <location>
        <begin position="86"/>
        <end position="135"/>
    </location>
</feature>
<feature type="region of interest" description="Disordered" evidence="1">
    <location>
        <begin position="190"/>
        <end position="276"/>
    </location>
</feature>
<name>A0A345HS89_9ACTN</name>
<keyword evidence="2" id="KW-1133">Transmembrane helix</keyword>
<dbReference type="OrthoDB" id="3432217at2"/>
<reference evidence="4" key="1">
    <citation type="submission" date="2018-07" db="EMBL/GenBank/DDBJ databases">
        <authorList>
            <person name="Zhao J."/>
        </authorList>
    </citation>
    <scope>NUCLEOTIDE SEQUENCE [LARGE SCALE GENOMIC DNA]</scope>
    <source>
        <strain evidence="4">GSSD-12</strain>
    </source>
</reference>
<dbReference type="AlphaFoldDB" id="A0A345HS89"/>
<feature type="compositionally biased region" description="Basic and acidic residues" evidence="1">
    <location>
        <begin position="116"/>
        <end position="129"/>
    </location>
</feature>
<protein>
    <recommendedName>
        <fullName evidence="5">Adhesin</fullName>
    </recommendedName>
</protein>
<accession>A0A345HS89</accession>
<evidence type="ECO:0000313" key="4">
    <source>
        <dbReference type="Proteomes" id="UP000253868"/>
    </source>
</evidence>
<dbReference type="KEGG" id="spad:DVK44_20045"/>
<evidence type="ECO:0008006" key="5">
    <source>
        <dbReference type="Google" id="ProtNLM"/>
    </source>
</evidence>
<evidence type="ECO:0000256" key="2">
    <source>
        <dbReference type="SAM" id="Phobius"/>
    </source>
</evidence>
<evidence type="ECO:0000256" key="1">
    <source>
        <dbReference type="SAM" id="MobiDB-lite"/>
    </source>
</evidence>
<keyword evidence="2" id="KW-0812">Transmembrane</keyword>
<evidence type="ECO:0000313" key="3">
    <source>
        <dbReference type="EMBL" id="AXG79563.1"/>
    </source>
</evidence>
<feature type="compositionally biased region" description="Gly residues" evidence="1">
    <location>
        <begin position="208"/>
        <end position="246"/>
    </location>
</feature>
<gene>
    <name evidence="3" type="ORF">DVK44_20045</name>
</gene>
<sequence>MCGAGGSEPWNDAADTRPWSDAGATQAAWTGLEARSTPIPGMTMPRTAAAAASVAPGPRRHEIPDEMPGQPLGRAFDELAESSRLGEQGVPGAESESGGNRERGGNGRGVRRRSKRDASRERARDRERALAASEEAGVFSEFSPDFPPGSMYSRGRSRKRVLITVAVLALGCLGVTVAVVNSSGGGNGPVAGTANPQLPGADTPQLPGLGGGGIDPGVVPGDGDGVGDGVGDGTGNGADPGAGMGTNAGDPSGDASAEPGPGAGVGSEAGSAAPGGAGAAAYEEWAGPGCSTGHYREHGRVENGDAAWYTVKSGGYKGSYCDGRFSAVPMSGRQDQDSGSTATWSWTLDKAYERCAVAVYVPDSGRARDVAGNPTVYSVLKDPANSATGYDGFAVVQTKHRGSLVRVGSYPAKGRTFAVQMVDRGLDFGSEERTGAHHAAAQMKINCT</sequence>
<feature type="compositionally biased region" description="Gly residues" evidence="1">
    <location>
        <begin position="261"/>
        <end position="276"/>
    </location>
</feature>
<keyword evidence="4" id="KW-1185">Reference proteome</keyword>
<dbReference type="Proteomes" id="UP000253868">
    <property type="component" value="Chromosome"/>
</dbReference>
<dbReference type="EMBL" id="CP031194">
    <property type="protein sequence ID" value="AXG79563.1"/>
    <property type="molecule type" value="Genomic_DNA"/>
</dbReference>
<proteinExistence type="predicted"/>
<feature type="transmembrane region" description="Helical" evidence="2">
    <location>
        <begin position="161"/>
        <end position="180"/>
    </location>
</feature>
<feature type="region of interest" description="Disordered" evidence="1">
    <location>
        <begin position="1"/>
        <end position="73"/>
    </location>
</feature>